<dbReference type="PANTHER" id="PTHR24637">
    <property type="entry name" value="COLLAGEN"/>
    <property type="match status" value="1"/>
</dbReference>
<evidence type="ECO:0000313" key="2">
    <source>
        <dbReference type="EMBL" id="PIO38883.1"/>
    </source>
</evidence>
<gene>
    <name evidence="2" type="ORF">AB205_0093410</name>
</gene>
<feature type="compositionally biased region" description="Gly residues" evidence="1">
    <location>
        <begin position="97"/>
        <end position="110"/>
    </location>
</feature>
<dbReference type="InterPro" id="IPR008160">
    <property type="entry name" value="Collagen"/>
</dbReference>
<sequence>MCFSLLARTLTVGDLGFQGKTGPPGPGGVVGPQGPTGETGPIGERGHPGPPGPPGEQGLPGPAGKEGAKGDPGPQGVTGKDGPPGLRGFPGERGLPGAQGPGGLKGGEGPQGPPGPIVSTTFFVISEAYGSAPMRRTARRERRGFGGDRAHGHCGGHCRILGTRVLLEKEELQALLDQLVYQEDLVLRAHRDQQERKELLFYFSIESEFYITCCPCDGSLK</sequence>
<reference evidence="3" key="1">
    <citation type="journal article" date="2017" name="Nat. Commun.">
        <title>The North American bullfrog draft genome provides insight into hormonal regulation of long noncoding RNA.</title>
        <authorList>
            <person name="Hammond S.A."/>
            <person name="Warren R.L."/>
            <person name="Vandervalk B.P."/>
            <person name="Kucuk E."/>
            <person name="Khan H."/>
            <person name="Gibb E.A."/>
            <person name="Pandoh P."/>
            <person name="Kirk H."/>
            <person name="Zhao Y."/>
            <person name="Jones M."/>
            <person name="Mungall A.J."/>
            <person name="Coope R."/>
            <person name="Pleasance S."/>
            <person name="Moore R.A."/>
            <person name="Holt R.A."/>
            <person name="Round J.M."/>
            <person name="Ohora S."/>
            <person name="Walle B.V."/>
            <person name="Veldhoen N."/>
            <person name="Helbing C.C."/>
            <person name="Birol I."/>
        </authorList>
    </citation>
    <scope>NUCLEOTIDE SEQUENCE [LARGE SCALE GENOMIC DNA]</scope>
</reference>
<dbReference type="Proteomes" id="UP000228934">
    <property type="component" value="Unassembled WGS sequence"/>
</dbReference>
<evidence type="ECO:0000313" key="3">
    <source>
        <dbReference type="Proteomes" id="UP000228934"/>
    </source>
</evidence>
<dbReference type="EMBL" id="KV924241">
    <property type="protein sequence ID" value="PIO38883.1"/>
    <property type="molecule type" value="Genomic_DNA"/>
</dbReference>
<dbReference type="OrthoDB" id="5983381at2759"/>
<feature type="region of interest" description="Disordered" evidence="1">
    <location>
        <begin position="14"/>
        <end position="118"/>
    </location>
</feature>
<dbReference type="AlphaFoldDB" id="A0A2G9SHA4"/>
<protein>
    <recommendedName>
        <fullName evidence="4">Collagen IV NC1 domain-containing protein</fullName>
    </recommendedName>
</protein>
<dbReference type="Pfam" id="PF01391">
    <property type="entry name" value="Collagen"/>
    <property type="match status" value="1"/>
</dbReference>
<proteinExistence type="predicted"/>
<evidence type="ECO:0000256" key="1">
    <source>
        <dbReference type="SAM" id="MobiDB-lite"/>
    </source>
</evidence>
<feature type="compositionally biased region" description="Low complexity" evidence="1">
    <location>
        <begin position="32"/>
        <end position="42"/>
    </location>
</feature>
<evidence type="ECO:0008006" key="4">
    <source>
        <dbReference type="Google" id="ProtNLM"/>
    </source>
</evidence>
<keyword evidence="3" id="KW-1185">Reference proteome</keyword>
<accession>A0A2G9SHA4</accession>
<dbReference type="PANTHER" id="PTHR24637:SF428">
    <property type="entry name" value="SCAVENGER RECEPTOR CLASS A MEMBER 3"/>
    <property type="match status" value="1"/>
</dbReference>
<organism evidence="2 3">
    <name type="scientific">Aquarana catesbeiana</name>
    <name type="common">American bullfrog</name>
    <name type="synonym">Rana catesbeiana</name>
    <dbReference type="NCBI Taxonomy" id="8400"/>
    <lineage>
        <taxon>Eukaryota</taxon>
        <taxon>Metazoa</taxon>
        <taxon>Chordata</taxon>
        <taxon>Craniata</taxon>
        <taxon>Vertebrata</taxon>
        <taxon>Euteleostomi</taxon>
        <taxon>Amphibia</taxon>
        <taxon>Batrachia</taxon>
        <taxon>Anura</taxon>
        <taxon>Neobatrachia</taxon>
        <taxon>Ranoidea</taxon>
        <taxon>Ranidae</taxon>
        <taxon>Aquarana</taxon>
    </lineage>
</organism>
<name>A0A2G9SHA4_AQUCT</name>